<gene>
    <name evidence="1" type="ORF">SAMN03097708_01112</name>
</gene>
<dbReference type="EMBL" id="FMWD01000003">
    <property type="protein sequence ID" value="SCZ55347.1"/>
    <property type="molecule type" value="Genomic_DNA"/>
</dbReference>
<organism evidence="1 2">
    <name type="scientific">Thiohalomonas denitrificans</name>
    <dbReference type="NCBI Taxonomy" id="415747"/>
    <lineage>
        <taxon>Bacteria</taxon>
        <taxon>Pseudomonadati</taxon>
        <taxon>Pseudomonadota</taxon>
        <taxon>Gammaproteobacteria</taxon>
        <taxon>Thiohalomonadales</taxon>
        <taxon>Thiohalomonadaceae</taxon>
        <taxon>Thiohalomonas</taxon>
    </lineage>
</organism>
<reference evidence="1 2" key="1">
    <citation type="submission" date="2016-10" db="EMBL/GenBank/DDBJ databases">
        <authorList>
            <person name="de Groot N.N."/>
        </authorList>
    </citation>
    <scope>NUCLEOTIDE SEQUENCE [LARGE SCALE GENOMIC DNA]</scope>
    <source>
        <strain evidence="1 2">HLD2</strain>
    </source>
</reference>
<keyword evidence="2" id="KW-1185">Reference proteome</keyword>
<evidence type="ECO:0000313" key="2">
    <source>
        <dbReference type="Proteomes" id="UP000199648"/>
    </source>
</evidence>
<proteinExistence type="predicted"/>
<accession>A0A1G5Q0Z7</accession>
<evidence type="ECO:0000313" key="1">
    <source>
        <dbReference type="EMBL" id="SCZ55347.1"/>
    </source>
</evidence>
<dbReference type="AlphaFoldDB" id="A0A1G5Q0Z7"/>
<protein>
    <submittedName>
        <fullName evidence="1">Uncharacterized protein</fullName>
    </submittedName>
</protein>
<dbReference type="Proteomes" id="UP000199648">
    <property type="component" value="Unassembled WGS sequence"/>
</dbReference>
<name>A0A1G5Q0Z7_9GAMM</name>
<sequence>MLQLSADIGAMADRIGEMADRILVMADNIGTMADRILLTQVIQNGNIELVLNATLVTQQNLLTLANDYNL</sequence>